<reference evidence="5 6" key="1">
    <citation type="submission" date="2021-03" db="EMBL/GenBank/DDBJ databases">
        <title>Antimicrobial resistance genes in bacteria isolated from Japanese honey, and their potential for conferring macrolide and lincosamide resistance in the American foulbrood pathogen Paenibacillus larvae.</title>
        <authorList>
            <person name="Okamoto M."/>
            <person name="Kumagai M."/>
            <person name="Kanamori H."/>
            <person name="Takamatsu D."/>
        </authorList>
    </citation>
    <scope>NUCLEOTIDE SEQUENCE [LARGE SCALE GENOMIC DNA]</scope>
    <source>
        <strain evidence="5 6">J21TS3</strain>
    </source>
</reference>
<dbReference type="PANTHER" id="PTHR33154:SF12">
    <property type="entry name" value="TRANSCRIPTIONAL REGULATORY PROTEIN"/>
    <property type="match status" value="1"/>
</dbReference>
<keyword evidence="2" id="KW-0238">DNA-binding</keyword>
<keyword evidence="1" id="KW-0805">Transcription regulation</keyword>
<gene>
    <name evidence="5" type="ORF">J21TS3_31320</name>
</gene>
<dbReference type="Proteomes" id="UP000680638">
    <property type="component" value="Unassembled WGS sequence"/>
</dbReference>
<dbReference type="PROSITE" id="PS50987">
    <property type="entry name" value="HTH_ARSR_2"/>
    <property type="match status" value="1"/>
</dbReference>
<accession>A0ABQ4M003</accession>
<dbReference type="PANTHER" id="PTHR33154">
    <property type="entry name" value="TRANSCRIPTIONAL REGULATOR, ARSR FAMILY"/>
    <property type="match status" value="1"/>
</dbReference>
<evidence type="ECO:0000256" key="2">
    <source>
        <dbReference type="ARBA" id="ARBA00023125"/>
    </source>
</evidence>
<protein>
    <submittedName>
        <fullName evidence="5">Transcriptional regulator</fullName>
    </submittedName>
</protein>
<dbReference type="RefSeq" id="WP_212950755.1">
    <property type="nucleotide sequence ID" value="NZ_BORW01000016.1"/>
</dbReference>
<name>A0ABQ4M003_9BACL</name>
<keyword evidence="6" id="KW-1185">Reference proteome</keyword>
<dbReference type="Pfam" id="PF12840">
    <property type="entry name" value="HTH_20"/>
    <property type="match status" value="1"/>
</dbReference>
<dbReference type="InterPro" id="IPR001845">
    <property type="entry name" value="HTH_ArsR_DNA-bd_dom"/>
</dbReference>
<proteinExistence type="predicted"/>
<sequence length="103" mass="11833">MRTLYHPRTDELNLTTVLYALSDPIRLNIIKILDAKGEQSCSSLEIDAPKSTLSHHFKVLRESGIVHTRIEGTQRFISIRYEDLNARFPGLLPAVLLNFRQEE</sequence>
<dbReference type="Gene3D" id="1.10.10.10">
    <property type="entry name" value="Winged helix-like DNA-binding domain superfamily/Winged helix DNA-binding domain"/>
    <property type="match status" value="1"/>
</dbReference>
<dbReference type="InterPro" id="IPR011991">
    <property type="entry name" value="ArsR-like_HTH"/>
</dbReference>
<dbReference type="InterPro" id="IPR051081">
    <property type="entry name" value="HTH_MetalResp_TranReg"/>
</dbReference>
<feature type="domain" description="HTH arsR-type" evidence="4">
    <location>
        <begin position="6"/>
        <end position="103"/>
    </location>
</feature>
<dbReference type="SUPFAM" id="SSF46785">
    <property type="entry name" value="Winged helix' DNA-binding domain"/>
    <property type="match status" value="1"/>
</dbReference>
<dbReference type="InterPro" id="IPR036388">
    <property type="entry name" value="WH-like_DNA-bd_sf"/>
</dbReference>
<evidence type="ECO:0000313" key="5">
    <source>
        <dbReference type="EMBL" id="GIO68311.1"/>
    </source>
</evidence>
<dbReference type="InterPro" id="IPR036390">
    <property type="entry name" value="WH_DNA-bd_sf"/>
</dbReference>
<comment type="caution">
    <text evidence="5">The sequence shown here is derived from an EMBL/GenBank/DDBJ whole genome shotgun (WGS) entry which is preliminary data.</text>
</comment>
<organism evidence="5 6">
    <name type="scientific">Paenibacillus cookii</name>
    <dbReference type="NCBI Taxonomy" id="157839"/>
    <lineage>
        <taxon>Bacteria</taxon>
        <taxon>Bacillati</taxon>
        <taxon>Bacillota</taxon>
        <taxon>Bacilli</taxon>
        <taxon>Bacillales</taxon>
        <taxon>Paenibacillaceae</taxon>
        <taxon>Paenibacillus</taxon>
    </lineage>
</organism>
<dbReference type="EMBL" id="BORW01000016">
    <property type="protein sequence ID" value="GIO68311.1"/>
    <property type="molecule type" value="Genomic_DNA"/>
</dbReference>
<dbReference type="PRINTS" id="PR00778">
    <property type="entry name" value="HTHARSR"/>
</dbReference>
<evidence type="ECO:0000256" key="3">
    <source>
        <dbReference type="ARBA" id="ARBA00023163"/>
    </source>
</evidence>
<evidence type="ECO:0000259" key="4">
    <source>
        <dbReference type="PROSITE" id="PS50987"/>
    </source>
</evidence>
<evidence type="ECO:0000256" key="1">
    <source>
        <dbReference type="ARBA" id="ARBA00023015"/>
    </source>
</evidence>
<keyword evidence="3" id="KW-0804">Transcription</keyword>
<dbReference type="SMART" id="SM00418">
    <property type="entry name" value="HTH_ARSR"/>
    <property type="match status" value="1"/>
</dbReference>
<evidence type="ECO:0000313" key="6">
    <source>
        <dbReference type="Proteomes" id="UP000680638"/>
    </source>
</evidence>
<dbReference type="CDD" id="cd00090">
    <property type="entry name" value="HTH_ARSR"/>
    <property type="match status" value="1"/>
</dbReference>